<dbReference type="RefSeq" id="WP_301237668.1">
    <property type="nucleotide sequence ID" value="NZ_JANRHH010000014.1"/>
</dbReference>
<name>A0ABT8IJK3_9BACL</name>
<reference evidence="2" key="1">
    <citation type="submission" date="2022-08" db="EMBL/GenBank/DDBJ databases">
        <title>Polycladomyces zharkentsis sp. nov., a novel thermophilic CMC and starch-degrading bacterium isolated from a geothermal spring in Kazakhstan.</title>
        <authorList>
            <person name="Mashzhan A."/>
            <person name="Kistaubaeva A."/>
            <person name="Javier-Lopez R."/>
            <person name="Birkeland N.-K."/>
        </authorList>
    </citation>
    <scope>NUCLEOTIDE SEQUENCE</scope>
    <source>
        <strain evidence="2">KSR 13</strain>
    </source>
</reference>
<comment type="caution">
    <text evidence="2">The sequence shown here is derived from an EMBL/GenBank/DDBJ whole genome shotgun (WGS) entry which is preliminary data.</text>
</comment>
<evidence type="ECO:0000313" key="2">
    <source>
        <dbReference type="EMBL" id="MDN4592962.1"/>
    </source>
</evidence>
<keyword evidence="1" id="KW-0812">Transmembrane</keyword>
<proteinExistence type="predicted"/>
<evidence type="ECO:0000256" key="1">
    <source>
        <dbReference type="SAM" id="Phobius"/>
    </source>
</evidence>
<feature type="transmembrane region" description="Helical" evidence="1">
    <location>
        <begin position="37"/>
        <end position="59"/>
    </location>
</feature>
<evidence type="ECO:0000313" key="3">
    <source>
        <dbReference type="Proteomes" id="UP001174196"/>
    </source>
</evidence>
<accession>A0ABT8IJK3</accession>
<gene>
    <name evidence="2" type="ORF">NWF35_03360</name>
</gene>
<dbReference type="EMBL" id="JANRHH010000014">
    <property type="protein sequence ID" value="MDN4592962.1"/>
    <property type="molecule type" value="Genomic_DNA"/>
</dbReference>
<keyword evidence="3" id="KW-1185">Reference proteome</keyword>
<keyword evidence="1" id="KW-0472">Membrane</keyword>
<dbReference type="Proteomes" id="UP001174196">
    <property type="component" value="Unassembled WGS sequence"/>
</dbReference>
<feature type="transmembrane region" description="Helical" evidence="1">
    <location>
        <begin position="6"/>
        <end position="25"/>
    </location>
</feature>
<protein>
    <recommendedName>
        <fullName evidence="4">YtpI-like protein</fullName>
    </recommendedName>
</protein>
<keyword evidence="1" id="KW-1133">Transmembrane helix</keyword>
<organism evidence="2 3">
    <name type="scientific">Polycladomyces subterraneus</name>
    <dbReference type="NCBI Taxonomy" id="1016997"/>
    <lineage>
        <taxon>Bacteria</taxon>
        <taxon>Bacillati</taxon>
        <taxon>Bacillota</taxon>
        <taxon>Bacilli</taxon>
        <taxon>Bacillales</taxon>
        <taxon>Thermoactinomycetaceae</taxon>
        <taxon>Polycladomyces</taxon>
    </lineage>
</organism>
<evidence type="ECO:0008006" key="4">
    <source>
        <dbReference type="Google" id="ProtNLM"/>
    </source>
</evidence>
<sequence length="91" mass="10281">MSSLLLLVGILVFVIAFVLLIRLFFKFRRAEGAEKQMTQGQFFVYIGMIFLSMSLIEAVTNDGHPWLKLALGVSCLLDGIRRVRASKRTSM</sequence>